<proteinExistence type="predicted"/>
<dbReference type="AlphaFoldDB" id="A0A1Q3EG22"/>
<sequence>MKSTSSIMNLLAFFMTILFTISNAVPVFKRDVFVPPITYPTSTTVWNNGEIHNVTWDISQAPVNITNKLGRIQLRQDGLTTPLVLADGFDILLGTINVTVPLVITANNYELVLFGDSGNFSPEFTINGVSE</sequence>
<reference evidence="2 3" key="2">
    <citation type="submission" date="2017-02" db="EMBL/GenBank/DDBJ databases">
        <title>A genome survey and senescence transcriptome analysis in Lentinula edodes.</title>
        <authorList>
            <person name="Sakamoto Y."/>
            <person name="Nakade K."/>
            <person name="Sato S."/>
            <person name="Yoshida Y."/>
            <person name="Miyazaki K."/>
            <person name="Natsume S."/>
            <person name="Konno N."/>
        </authorList>
    </citation>
    <scope>NUCLEOTIDE SEQUENCE [LARGE SCALE GENOMIC DNA]</scope>
    <source>
        <strain evidence="2 3">NBRC 111202</strain>
    </source>
</reference>
<name>A0A1Q3EG22_LENED</name>
<feature type="signal peptide" evidence="1">
    <location>
        <begin position="1"/>
        <end position="24"/>
    </location>
</feature>
<dbReference type="Proteomes" id="UP000188533">
    <property type="component" value="Unassembled WGS sequence"/>
</dbReference>
<comment type="caution">
    <text evidence="2">The sequence shown here is derived from an EMBL/GenBank/DDBJ whole genome shotgun (WGS) entry which is preliminary data.</text>
</comment>
<dbReference type="EMBL" id="BDGU01000303">
    <property type="protein sequence ID" value="GAW06167.1"/>
    <property type="molecule type" value="Genomic_DNA"/>
</dbReference>
<reference evidence="2 3" key="1">
    <citation type="submission" date="2016-08" db="EMBL/GenBank/DDBJ databases">
        <authorList>
            <consortium name="Lentinula edodes genome sequencing consortium"/>
            <person name="Sakamoto Y."/>
            <person name="Nakade K."/>
            <person name="Sato S."/>
            <person name="Yoshida Y."/>
            <person name="Miyazaki K."/>
            <person name="Natsume S."/>
            <person name="Konno N."/>
        </authorList>
    </citation>
    <scope>NUCLEOTIDE SEQUENCE [LARGE SCALE GENOMIC DNA]</scope>
    <source>
        <strain evidence="2 3">NBRC 111202</strain>
    </source>
</reference>
<accession>A0A1Q3EG22</accession>
<feature type="chain" id="PRO_5013270158" evidence="1">
    <location>
        <begin position="25"/>
        <end position="131"/>
    </location>
</feature>
<organism evidence="2 3">
    <name type="scientific">Lentinula edodes</name>
    <name type="common">Shiitake mushroom</name>
    <name type="synonym">Lentinus edodes</name>
    <dbReference type="NCBI Taxonomy" id="5353"/>
    <lineage>
        <taxon>Eukaryota</taxon>
        <taxon>Fungi</taxon>
        <taxon>Dikarya</taxon>
        <taxon>Basidiomycota</taxon>
        <taxon>Agaricomycotina</taxon>
        <taxon>Agaricomycetes</taxon>
        <taxon>Agaricomycetidae</taxon>
        <taxon>Agaricales</taxon>
        <taxon>Marasmiineae</taxon>
        <taxon>Omphalotaceae</taxon>
        <taxon>Lentinula</taxon>
    </lineage>
</organism>
<dbReference type="STRING" id="5353.A0A1Q3EG22"/>
<keyword evidence="3" id="KW-1185">Reference proteome</keyword>
<gene>
    <name evidence="2" type="ORF">LENED_008070</name>
</gene>
<evidence type="ECO:0000313" key="2">
    <source>
        <dbReference type="EMBL" id="GAW06167.1"/>
    </source>
</evidence>
<evidence type="ECO:0000313" key="3">
    <source>
        <dbReference type="Proteomes" id="UP000188533"/>
    </source>
</evidence>
<evidence type="ECO:0000256" key="1">
    <source>
        <dbReference type="SAM" id="SignalP"/>
    </source>
</evidence>
<keyword evidence="1" id="KW-0732">Signal</keyword>
<protein>
    <submittedName>
        <fullName evidence="2">Uncharacterized protein</fullName>
    </submittedName>
</protein>